<organism evidence="1 2">
    <name type="scientific">Paraburkholderia hospita</name>
    <dbReference type="NCBI Taxonomy" id="169430"/>
    <lineage>
        <taxon>Bacteria</taxon>
        <taxon>Pseudomonadati</taxon>
        <taxon>Pseudomonadota</taxon>
        <taxon>Betaproteobacteria</taxon>
        <taxon>Burkholderiales</taxon>
        <taxon>Burkholderiaceae</taxon>
        <taxon>Paraburkholderia</taxon>
    </lineage>
</organism>
<reference evidence="1 2" key="1">
    <citation type="submission" date="2018-01" db="EMBL/GenBank/DDBJ databases">
        <title>Species boundaries and ecological features among Paraburkholderia terrae DSMZ17804T, P. hospita DSMZ17164T and P. caribensis DSMZ13236T.</title>
        <authorList>
            <person name="Pratama A.A."/>
        </authorList>
    </citation>
    <scope>NUCLEOTIDE SEQUENCE [LARGE SCALE GENOMIC DNA]</scope>
    <source>
        <strain evidence="1 2">DSM 17164</strain>
    </source>
</reference>
<dbReference type="EMBL" id="CP026105">
    <property type="protein sequence ID" value="AUT70218.1"/>
    <property type="molecule type" value="Genomic_DNA"/>
</dbReference>
<dbReference type="Proteomes" id="UP000236649">
    <property type="component" value="Chromosome 1"/>
</dbReference>
<protein>
    <submittedName>
        <fullName evidence="1">Uncharacterized protein</fullName>
    </submittedName>
</protein>
<dbReference type="AlphaFoldDB" id="A0AAN1JBH0"/>
<accession>A0AAN1JBH0</accession>
<dbReference type="KEGG" id="phs:C2L64_09645"/>
<name>A0AAN1JBH0_9BURK</name>
<gene>
    <name evidence="1" type="ORF">C2L64_09645</name>
</gene>
<sequence length="90" mass="9965">MRYKPCAPYRGFTIDIEVTADTVVSLEGYDRRYFVSWSILSSDGNSAPIASLPEKLDFFSPDAAFSYGESRAHAFIDGCLGRPCTEGEEI</sequence>
<proteinExistence type="predicted"/>
<evidence type="ECO:0000313" key="2">
    <source>
        <dbReference type="Proteomes" id="UP000236649"/>
    </source>
</evidence>
<evidence type="ECO:0000313" key="1">
    <source>
        <dbReference type="EMBL" id="AUT70218.1"/>
    </source>
</evidence>